<reference evidence="1" key="1">
    <citation type="journal article" date="2023" name="Insect Mol. Biol.">
        <title>Genome sequencing provides insights into the evolution of gene families encoding plant cell wall-degrading enzymes in longhorned beetles.</title>
        <authorList>
            <person name="Shin N.R."/>
            <person name="Okamura Y."/>
            <person name="Kirsch R."/>
            <person name="Pauchet Y."/>
        </authorList>
    </citation>
    <scope>NUCLEOTIDE SEQUENCE</scope>
    <source>
        <strain evidence="1">RBIC_L_NR</strain>
    </source>
</reference>
<dbReference type="EMBL" id="JANEYF010003871">
    <property type="protein sequence ID" value="KAJ8933360.1"/>
    <property type="molecule type" value="Genomic_DNA"/>
</dbReference>
<evidence type="ECO:0000313" key="2">
    <source>
        <dbReference type="Proteomes" id="UP001162156"/>
    </source>
</evidence>
<dbReference type="AlphaFoldDB" id="A0AAV8X3M8"/>
<protein>
    <submittedName>
        <fullName evidence="1">Uncharacterized protein</fullName>
    </submittedName>
</protein>
<dbReference type="Proteomes" id="UP001162156">
    <property type="component" value="Unassembled WGS sequence"/>
</dbReference>
<name>A0AAV8X3M8_9CUCU</name>
<sequence>MPGDDLYWNPVDFDSEESLEFQPREPYVDPWDLENYAYIREHLESMELSSNPSAPSGSSGEFAEANSNSFYYVPGKQAGPPYMPNVQEKKTLRLTFK</sequence>
<gene>
    <name evidence="1" type="ORF">NQ314_014075</name>
</gene>
<keyword evidence="2" id="KW-1185">Reference proteome</keyword>
<accession>A0AAV8X3M8</accession>
<evidence type="ECO:0000313" key="1">
    <source>
        <dbReference type="EMBL" id="KAJ8933360.1"/>
    </source>
</evidence>
<proteinExistence type="predicted"/>
<comment type="caution">
    <text evidence="1">The sequence shown here is derived from an EMBL/GenBank/DDBJ whole genome shotgun (WGS) entry which is preliminary data.</text>
</comment>
<organism evidence="1 2">
    <name type="scientific">Rhamnusium bicolor</name>
    <dbReference type="NCBI Taxonomy" id="1586634"/>
    <lineage>
        <taxon>Eukaryota</taxon>
        <taxon>Metazoa</taxon>
        <taxon>Ecdysozoa</taxon>
        <taxon>Arthropoda</taxon>
        <taxon>Hexapoda</taxon>
        <taxon>Insecta</taxon>
        <taxon>Pterygota</taxon>
        <taxon>Neoptera</taxon>
        <taxon>Endopterygota</taxon>
        <taxon>Coleoptera</taxon>
        <taxon>Polyphaga</taxon>
        <taxon>Cucujiformia</taxon>
        <taxon>Chrysomeloidea</taxon>
        <taxon>Cerambycidae</taxon>
        <taxon>Lepturinae</taxon>
        <taxon>Rhagiini</taxon>
        <taxon>Rhamnusium</taxon>
    </lineage>
</organism>